<evidence type="ECO:0000313" key="2">
    <source>
        <dbReference type="Proteomes" id="UP000325081"/>
    </source>
</evidence>
<protein>
    <submittedName>
        <fullName evidence="1">HXXXD-type acyl-transferase family protein</fullName>
    </submittedName>
</protein>
<dbReference type="Proteomes" id="UP000325081">
    <property type="component" value="Unassembled WGS sequence"/>
</dbReference>
<accession>A0A5A7R5W0</accession>
<dbReference type="EMBL" id="BKCP01010514">
    <property type="protein sequence ID" value="GER53075.1"/>
    <property type="molecule type" value="Genomic_DNA"/>
</dbReference>
<sequence>MVTSATKKVSSTPSEQAVLKAWIKSSNFPFLGTVTVNGDGLLLPSAFITVNVIVRIDDDGRVRPSVPVSNEFPRSLEELLRAELELLLIPKRKWGGFNNSKMHNHMEQYDSRKAALSAQKNPKPVSDEGGVNRQFPIKKRMYTAIMPEHNNER</sequence>
<comment type="caution">
    <text evidence="1">The sequence shown here is derived from an EMBL/GenBank/DDBJ whole genome shotgun (WGS) entry which is preliminary data.</text>
</comment>
<reference evidence="2" key="1">
    <citation type="journal article" date="2019" name="Curr. Biol.">
        <title>Genome Sequence of Striga asiatica Provides Insight into the Evolution of Plant Parasitism.</title>
        <authorList>
            <person name="Yoshida S."/>
            <person name="Kim S."/>
            <person name="Wafula E.K."/>
            <person name="Tanskanen J."/>
            <person name="Kim Y.M."/>
            <person name="Honaas L."/>
            <person name="Yang Z."/>
            <person name="Spallek T."/>
            <person name="Conn C.E."/>
            <person name="Ichihashi Y."/>
            <person name="Cheong K."/>
            <person name="Cui S."/>
            <person name="Der J.P."/>
            <person name="Gundlach H."/>
            <person name="Jiao Y."/>
            <person name="Hori C."/>
            <person name="Ishida J.K."/>
            <person name="Kasahara H."/>
            <person name="Kiba T."/>
            <person name="Kim M.S."/>
            <person name="Koo N."/>
            <person name="Laohavisit A."/>
            <person name="Lee Y.H."/>
            <person name="Lumba S."/>
            <person name="McCourt P."/>
            <person name="Mortimer J.C."/>
            <person name="Mutuku J.M."/>
            <person name="Nomura T."/>
            <person name="Sasaki-Sekimoto Y."/>
            <person name="Seto Y."/>
            <person name="Wang Y."/>
            <person name="Wakatake T."/>
            <person name="Sakakibara H."/>
            <person name="Demura T."/>
            <person name="Yamaguchi S."/>
            <person name="Yoneyama K."/>
            <person name="Manabe R.I."/>
            <person name="Nelson D.C."/>
            <person name="Schulman A.H."/>
            <person name="Timko M.P."/>
            <person name="dePamphilis C.W."/>
            <person name="Choi D."/>
            <person name="Shirasu K."/>
        </authorList>
    </citation>
    <scope>NUCLEOTIDE SEQUENCE [LARGE SCALE GENOMIC DNA]</scope>
    <source>
        <strain evidence="2">cv. UVA1</strain>
    </source>
</reference>
<dbReference type="AlphaFoldDB" id="A0A5A7R5W0"/>
<name>A0A5A7R5W0_STRAF</name>
<evidence type="ECO:0000313" key="1">
    <source>
        <dbReference type="EMBL" id="GER53075.1"/>
    </source>
</evidence>
<gene>
    <name evidence="1" type="ORF">STAS_30570</name>
</gene>
<organism evidence="1 2">
    <name type="scientific">Striga asiatica</name>
    <name type="common">Asiatic witchweed</name>
    <name type="synonym">Buchnera asiatica</name>
    <dbReference type="NCBI Taxonomy" id="4170"/>
    <lineage>
        <taxon>Eukaryota</taxon>
        <taxon>Viridiplantae</taxon>
        <taxon>Streptophyta</taxon>
        <taxon>Embryophyta</taxon>
        <taxon>Tracheophyta</taxon>
        <taxon>Spermatophyta</taxon>
        <taxon>Magnoliopsida</taxon>
        <taxon>eudicotyledons</taxon>
        <taxon>Gunneridae</taxon>
        <taxon>Pentapetalae</taxon>
        <taxon>asterids</taxon>
        <taxon>lamiids</taxon>
        <taxon>Lamiales</taxon>
        <taxon>Orobanchaceae</taxon>
        <taxon>Buchnereae</taxon>
        <taxon>Striga</taxon>
    </lineage>
</organism>
<keyword evidence="1" id="KW-0808">Transferase</keyword>
<proteinExistence type="predicted"/>
<dbReference type="GO" id="GO:0016740">
    <property type="term" value="F:transferase activity"/>
    <property type="evidence" value="ECO:0007669"/>
    <property type="project" value="UniProtKB-KW"/>
</dbReference>
<keyword evidence="2" id="KW-1185">Reference proteome</keyword>